<reference evidence="1 2" key="1">
    <citation type="submission" date="2022-10" db="EMBL/GenBank/DDBJ databases">
        <title>High-quality genome sequences of two octocoral-associated bacteria, Endozoicomonas euniceicola EF212 and Endozoicomonas gorgoniicola PS125.</title>
        <authorList>
            <person name="Chiou Y.-J."/>
            <person name="Chen Y.-H."/>
        </authorList>
    </citation>
    <scope>NUCLEOTIDE SEQUENCE [LARGE SCALE GENOMIC DNA]</scope>
    <source>
        <strain evidence="1 2">PS125</strain>
    </source>
</reference>
<dbReference type="Proteomes" id="UP001209854">
    <property type="component" value="Unassembled WGS sequence"/>
</dbReference>
<keyword evidence="1" id="KW-0540">Nuclease</keyword>
<keyword evidence="1" id="KW-0378">Hydrolase</keyword>
<keyword evidence="1" id="KW-0255">Endonuclease</keyword>
<protein>
    <submittedName>
        <fullName evidence="1">HNH endonuclease</fullName>
    </submittedName>
</protein>
<comment type="caution">
    <text evidence="1">The sequence shown here is derived from an EMBL/GenBank/DDBJ whole genome shotgun (WGS) entry which is preliminary data.</text>
</comment>
<proteinExistence type="predicted"/>
<dbReference type="Gene3D" id="1.10.30.50">
    <property type="match status" value="1"/>
</dbReference>
<dbReference type="GO" id="GO:0004519">
    <property type="term" value="F:endonuclease activity"/>
    <property type="evidence" value="ECO:0007669"/>
    <property type="project" value="UniProtKB-KW"/>
</dbReference>
<dbReference type="RefSeq" id="WP_265442358.1">
    <property type="nucleotide sequence ID" value="NZ_JAPFCC010000001.1"/>
</dbReference>
<organism evidence="1 2">
    <name type="scientific">Endozoicomonas gorgoniicola</name>
    <dbReference type="NCBI Taxonomy" id="1234144"/>
    <lineage>
        <taxon>Bacteria</taxon>
        <taxon>Pseudomonadati</taxon>
        <taxon>Pseudomonadota</taxon>
        <taxon>Gammaproteobacteria</taxon>
        <taxon>Oceanospirillales</taxon>
        <taxon>Endozoicomonadaceae</taxon>
        <taxon>Endozoicomonas</taxon>
    </lineage>
</organism>
<sequence length="339" mass="39477">MSRFYEIEPTLENYWRGIILFGKNVASYKFALAKSLHQLASSNHHTVTLEQLAVPFSRHICQHLETAEKQTTSRSSRFLDVCTAFNRGEIDHDKLVSQTVKFGFENVIDAFHNVNRQEIGIRFFEDGRKKADKNIYLTDNLFKLSESSGFNCLNQETEARWKLVETAWQMGISKNLLSINHDIENNNLFSRINDRRITITSSRDSLNGYQKGRCFYCYDSISIETGHPELADVDHFMPWMLRNELPLINGIWNLVLACKECNRGVGGKFEQLPSINLLERLHDRNEYFINSHLPIRETLIKQTGKSEQQRRAFLQDCYNKAKPMIIHTWEPEPKASKHF</sequence>
<dbReference type="CDD" id="cd00085">
    <property type="entry name" value="HNHc"/>
    <property type="match status" value="1"/>
</dbReference>
<keyword evidence="2" id="KW-1185">Reference proteome</keyword>
<dbReference type="InterPro" id="IPR003615">
    <property type="entry name" value="HNH_nuc"/>
</dbReference>
<evidence type="ECO:0000313" key="2">
    <source>
        <dbReference type="Proteomes" id="UP001209854"/>
    </source>
</evidence>
<dbReference type="EMBL" id="JAPFCC010000001">
    <property type="protein sequence ID" value="MCW7553915.1"/>
    <property type="molecule type" value="Genomic_DNA"/>
</dbReference>
<name>A0ABT3MX30_9GAMM</name>
<accession>A0ABT3MX30</accession>
<gene>
    <name evidence="1" type="ORF">NX722_15050</name>
</gene>
<evidence type="ECO:0000313" key="1">
    <source>
        <dbReference type="EMBL" id="MCW7553915.1"/>
    </source>
</evidence>